<dbReference type="Pfam" id="PF08345">
    <property type="entry name" value="YscJ_FliF_C"/>
    <property type="match status" value="1"/>
</dbReference>
<dbReference type="GO" id="GO:0071973">
    <property type="term" value="P:bacterial-type flagellum-dependent cell motility"/>
    <property type="evidence" value="ECO:0007669"/>
    <property type="project" value="InterPro"/>
</dbReference>
<evidence type="ECO:0000259" key="13">
    <source>
        <dbReference type="Pfam" id="PF08345"/>
    </source>
</evidence>
<sequence length="544" mass="57365">MGTVQSILTRFGPGRLAAMGAVTLALVGFFAFVILRVSQPQMGVLFSDLSAGDAAAIVKDLDARGVRTETRDDGATILAPRADIPKLRMDLASKSLPSGGGVGYEIFDKGDAFSSTSFVQGVNALRALEGELARTIRTIGRVQSARIHLALPERRLFERDREPPRASIVLRTRGELSADQVGAIRHLVASAVQGLSPDKISIVDERGRLLAGAGQGDVPAASAAAADDRRVALEQRLRGQLEEILTGIVGPGRSRVQVAAELDLNRVESRHETFDPESRVLRSSQNRSENSNSASTEGQVSVGNELPGAREQTPSQPRETSAKSEEVVNYEISRTTRTELAEAGRVKRLSIAVAVDGVYVRGANGQTAYQPRSRDDLDRIAALVRSAVGFDKARGDQVEVVNLPFAETPAAAAGEPESFLASLLNVTRDDILRVAELGIISLLVLIVLLVVVRPMVRTIVAPGEPLLAAPSLALAGEQAAIGVAEAAPQIAAPPGAPEAPAIAVPPALGSLAPAGTEALARLGELARTNPKEAAGVLRNWMSER</sequence>
<dbReference type="PANTHER" id="PTHR30046:SF0">
    <property type="entry name" value="FLAGELLAR M-RING PROTEIN"/>
    <property type="match status" value="1"/>
</dbReference>
<dbReference type="Gene3D" id="3.30.300.30">
    <property type="match status" value="1"/>
</dbReference>
<reference evidence="14 15" key="1">
    <citation type="submission" date="2019-03" db="EMBL/GenBank/DDBJ databases">
        <title>Genomic Encyclopedia of Type Strains, Phase IV (KMG-IV): sequencing the most valuable type-strain genomes for metagenomic binning, comparative biology and taxonomic classification.</title>
        <authorList>
            <person name="Goeker M."/>
        </authorList>
    </citation>
    <scope>NUCLEOTIDE SEQUENCE [LARGE SCALE GENOMIC DNA]</scope>
    <source>
        <strain evidence="14 15">DSM 25903</strain>
    </source>
</reference>
<gene>
    <name evidence="14" type="ORF">EV668_2957</name>
</gene>
<comment type="subcellular location">
    <subcellularLocation>
        <location evidence="1 9">Bacterial flagellum basal body</location>
    </subcellularLocation>
    <subcellularLocation>
        <location evidence="2">Cell membrane</location>
        <topology evidence="2">Multi-pass membrane protein</topology>
    </subcellularLocation>
</comment>
<accession>A0A4R7BZC1</accession>
<dbReference type="Pfam" id="PF01514">
    <property type="entry name" value="YscJ_FliF"/>
    <property type="match status" value="1"/>
</dbReference>
<evidence type="ECO:0000256" key="6">
    <source>
        <dbReference type="ARBA" id="ARBA00022989"/>
    </source>
</evidence>
<name>A0A4R7BZC1_9HYPH</name>
<dbReference type="RefSeq" id="WP_133771254.1">
    <property type="nucleotide sequence ID" value="NZ_SNZR01000013.1"/>
</dbReference>
<evidence type="ECO:0000256" key="2">
    <source>
        <dbReference type="ARBA" id="ARBA00004651"/>
    </source>
</evidence>
<dbReference type="AlphaFoldDB" id="A0A4R7BZC1"/>
<evidence type="ECO:0000256" key="9">
    <source>
        <dbReference type="PIRNR" id="PIRNR004862"/>
    </source>
</evidence>
<comment type="similarity">
    <text evidence="3 9">Belongs to the FliF family.</text>
</comment>
<evidence type="ECO:0000256" key="1">
    <source>
        <dbReference type="ARBA" id="ARBA00004117"/>
    </source>
</evidence>
<dbReference type="InterPro" id="IPR000067">
    <property type="entry name" value="FlgMring_FliF"/>
</dbReference>
<feature type="transmembrane region" description="Helical" evidence="11">
    <location>
        <begin position="16"/>
        <end position="35"/>
    </location>
</feature>
<evidence type="ECO:0000313" key="15">
    <source>
        <dbReference type="Proteomes" id="UP000295122"/>
    </source>
</evidence>
<dbReference type="InterPro" id="IPR043427">
    <property type="entry name" value="YscJ/FliF"/>
</dbReference>
<evidence type="ECO:0000256" key="8">
    <source>
        <dbReference type="ARBA" id="ARBA00023143"/>
    </source>
</evidence>
<dbReference type="InterPro" id="IPR006182">
    <property type="entry name" value="FliF_N_dom"/>
</dbReference>
<dbReference type="NCBIfam" id="TIGR00206">
    <property type="entry name" value="fliF"/>
    <property type="match status" value="1"/>
</dbReference>
<keyword evidence="15" id="KW-1185">Reference proteome</keyword>
<dbReference type="InterPro" id="IPR013556">
    <property type="entry name" value="Flag_M-ring_C"/>
</dbReference>
<dbReference type="GO" id="GO:0009431">
    <property type="term" value="C:bacterial-type flagellum basal body, MS ring"/>
    <property type="evidence" value="ECO:0007669"/>
    <property type="project" value="InterPro"/>
</dbReference>
<evidence type="ECO:0000256" key="10">
    <source>
        <dbReference type="SAM" id="MobiDB-lite"/>
    </source>
</evidence>
<feature type="region of interest" description="Disordered" evidence="10">
    <location>
        <begin position="269"/>
        <end position="327"/>
    </location>
</feature>
<dbReference type="GO" id="GO:0005886">
    <property type="term" value="C:plasma membrane"/>
    <property type="evidence" value="ECO:0007669"/>
    <property type="project" value="UniProtKB-SubCell"/>
</dbReference>
<dbReference type="OrthoDB" id="9807026at2"/>
<dbReference type="GO" id="GO:0003774">
    <property type="term" value="F:cytoskeletal motor activity"/>
    <property type="evidence" value="ECO:0007669"/>
    <property type="project" value="InterPro"/>
</dbReference>
<feature type="compositionally biased region" description="Low complexity" evidence="10">
    <location>
        <begin position="283"/>
        <end position="295"/>
    </location>
</feature>
<dbReference type="EMBL" id="SNZR01000013">
    <property type="protein sequence ID" value="TDR90115.1"/>
    <property type="molecule type" value="Genomic_DNA"/>
</dbReference>
<keyword evidence="14" id="KW-0966">Cell projection</keyword>
<dbReference type="PIRSF" id="PIRSF004862">
    <property type="entry name" value="FliF"/>
    <property type="match status" value="1"/>
</dbReference>
<evidence type="ECO:0000256" key="4">
    <source>
        <dbReference type="ARBA" id="ARBA00022475"/>
    </source>
</evidence>
<feature type="compositionally biased region" description="Basic and acidic residues" evidence="10">
    <location>
        <begin position="269"/>
        <end position="280"/>
    </location>
</feature>
<evidence type="ECO:0000256" key="11">
    <source>
        <dbReference type="SAM" id="Phobius"/>
    </source>
</evidence>
<dbReference type="PANTHER" id="PTHR30046">
    <property type="entry name" value="FLAGELLAR M-RING PROTEIN"/>
    <property type="match status" value="1"/>
</dbReference>
<dbReference type="InterPro" id="IPR045851">
    <property type="entry name" value="AMP-bd_C_sf"/>
</dbReference>
<evidence type="ECO:0000259" key="12">
    <source>
        <dbReference type="Pfam" id="PF01514"/>
    </source>
</evidence>
<feature type="domain" description="Flagellar M-ring N-terminal" evidence="12">
    <location>
        <begin position="38"/>
        <end position="211"/>
    </location>
</feature>
<keyword evidence="5 11" id="KW-0812">Transmembrane</keyword>
<comment type="caution">
    <text evidence="14">The sequence shown here is derived from an EMBL/GenBank/DDBJ whole genome shotgun (WGS) entry which is preliminary data.</text>
</comment>
<protein>
    <recommendedName>
        <fullName evidence="9">Flagellar M-ring protein</fullName>
    </recommendedName>
</protein>
<proteinExistence type="inferred from homology"/>
<keyword evidence="14" id="KW-0282">Flagellum</keyword>
<keyword evidence="7 11" id="KW-0472">Membrane</keyword>
<evidence type="ECO:0000256" key="5">
    <source>
        <dbReference type="ARBA" id="ARBA00022692"/>
    </source>
</evidence>
<keyword evidence="6 11" id="KW-1133">Transmembrane helix</keyword>
<keyword evidence="14" id="KW-0969">Cilium</keyword>
<evidence type="ECO:0000256" key="3">
    <source>
        <dbReference type="ARBA" id="ARBA00007971"/>
    </source>
</evidence>
<organism evidence="14 15">
    <name type="scientific">Enterovirga rhinocerotis</name>
    <dbReference type="NCBI Taxonomy" id="1339210"/>
    <lineage>
        <taxon>Bacteria</taxon>
        <taxon>Pseudomonadati</taxon>
        <taxon>Pseudomonadota</taxon>
        <taxon>Alphaproteobacteria</taxon>
        <taxon>Hyphomicrobiales</taxon>
        <taxon>Methylobacteriaceae</taxon>
        <taxon>Enterovirga</taxon>
    </lineage>
</organism>
<dbReference type="PRINTS" id="PR01009">
    <property type="entry name" value="FLGMRINGFLIF"/>
</dbReference>
<keyword evidence="8 9" id="KW-0975">Bacterial flagellum</keyword>
<keyword evidence="4" id="KW-1003">Cell membrane</keyword>
<evidence type="ECO:0000313" key="14">
    <source>
        <dbReference type="EMBL" id="TDR90115.1"/>
    </source>
</evidence>
<feature type="domain" description="Flagellar M-ring C-terminal" evidence="13">
    <location>
        <begin position="245"/>
        <end position="405"/>
    </location>
</feature>
<evidence type="ECO:0000256" key="7">
    <source>
        <dbReference type="ARBA" id="ARBA00023136"/>
    </source>
</evidence>
<feature type="transmembrane region" description="Helical" evidence="11">
    <location>
        <begin position="431"/>
        <end position="452"/>
    </location>
</feature>
<dbReference type="Proteomes" id="UP000295122">
    <property type="component" value="Unassembled WGS sequence"/>
</dbReference>
<comment type="function">
    <text evidence="9">The M ring may be actively involved in energy transduction.</text>
</comment>